<sequence>MEKINMTIFVKSEAVITPLHESHVQAAIICSKQQGIQVKLGATLGEVYYKIAEKGQFLGSGNPWEKICFGGSSFGVILAWKLTLVPVPPSVTVFQIEKTIEERATRLLSKWQVIAYKLHGDLFLHLLIGVADKAGTTGGKTISISFDALFLGPVEKLLPLMQDNFPYLSLNCSDCTEMRWIESVMHHAGFSRSEPLEVLLNWAQPSRYFFKAKSNCDLFEF</sequence>
<reference evidence="1 2" key="1">
    <citation type="journal article" date="2018" name="Nat. Genet.">
        <title>The Rosa genome provides new insights in the design of modern roses.</title>
        <authorList>
            <person name="Bendahmane M."/>
        </authorList>
    </citation>
    <scope>NUCLEOTIDE SEQUENCE [LARGE SCALE GENOMIC DNA]</scope>
    <source>
        <strain evidence="2">cv. Old Blush</strain>
    </source>
</reference>
<keyword evidence="2" id="KW-1185">Reference proteome</keyword>
<keyword evidence="1" id="KW-0560">Oxidoreductase</keyword>
<evidence type="ECO:0000313" key="1">
    <source>
        <dbReference type="EMBL" id="PRQ29793.1"/>
    </source>
</evidence>
<protein>
    <submittedName>
        <fullName evidence="1">Putative tetrahydroberberine oxidase</fullName>
        <ecNumber evidence="1">1.3.3.8</ecNumber>
    </submittedName>
</protein>
<dbReference type="AlphaFoldDB" id="A0A2P6Q6J4"/>
<dbReference type="InterPro" id="IPR016167">
    <property type="entry name" value="FAD-bd_PCMH_sub1"/>
</dbReference>
<dbReference type="Gene3D" id="3.30.43.10">
    <property type="entry name" value="Uridine Diphospho-n-acetylenolpyruvylglucosamine Reductase, domain 2"/>
    <property type="match status" value="1"/>
</dbReference>
<organism evidence="1 2">
    <name type="scientific">Rosa chinensis</name>
    <name type="common">China rose</name>
    <dbReference type="NCBI Taxonomy" id="74649"/>
    <lineage>
        <taxon>Eukaryota</taxon>
        <taxon>Viridiplantae</taxon>
        <taxon>Streptophyta</taxon>
        <taxon>Embryophyta</taxon>
        <taxon>Tracheophyta</taxon>
        <taxon>Spermatophyta</taxon>
        <taxon>Magnoliopsida</taxon>
        <taxon>eudicotyledons</taxon>
        <taxon>Gunneridae</taxon>
        <taxon>Pentapetalae</taxon>
        <taxon>rosids</taxon>
        <taxon>fabids</taxon>
        <taxon>Rosales</taxon>
        <taxon>Rosaceae</taxon>
        <taxon>Rosoideae</taxon>
        <taxon>Rosoideae incertae sedis</taxon>
        <taxon>Rosa</taxon>
    </lineage>
</organism>
<dbReference type="Gramene" id="PRQ29793">
    <property type="protein sequence ID" value="PRQ29793"/>
    <property type="gene ID" value="RchiOBHm_Chr5g0017661"/>
</dbReference>
<dbReference type="InterPro" id="IPR016169">
    <property type="entry name" value="FAD-bd_PCMH_sub2"/>
</dbReference>
<dbReference type="EMBL" id="PDCK01000043">
    <property type="protein sequence ID" value="PRQ29793.1"/>
    <property type="molecule type" value="Genomic_DNA"/>
</dbReference>
<comment type="caution">
    <text evidence="1">The sequence shown here is derived from an EMBL/GenBank/DDBJ whole genome shotgun (WGS) entry which is preliminary data.</text>
</comment>
<evidence type="ECO:0000313" key="2">
    <source>
        <dbReference type="Proteomes" id="UP000238479"/>
    </source>
</evidence>
<name>A0A2P6Q6J4_ROSCH</name>
<dbReference type="Gene3D" id="3.30.465.10">
    <property type="match status" value="1"/>
</dbReference>
<proteinExistence type="predicted"/>
<gene>
    <name evidence="1" type="ORF">RchiOBHm_Chr5g0017661</name>
</gene>
<dbReference type="Gene3D" id="3.40.462.20">
    <property type="match status" value="1"/>
</dbReference>
<accession>A0A2P6Q6J4</accession>
<dbReference type="GO" id="GO:0050328">
    <property type="term" value="F:tetrahydroberberine oxidase activity"/>
    <property type="evidence" value="ECO:0007669"/>
    <property type="project" value="UniProtKB-EC"/>
</dbReference>
<dbReference type="STRING" id="74649.A0A2P6Q6J4"/>
<dbReference type="PANTHER" id="PTHR32448">
    <property type="entry name" value="OS08G0158400 PROTEIN"/>
    <property type="match status" value="1"/>
</dbReference>
<dbReference type="EC" id="1.3.3.8" evidence="1"/>
<dbReference type="Proteomes" id="UP000238479">
    <property type="component" value="Chromosome 5"/>
</dbReference>